<feature type="transmembrane region" description="Helical" evidence="1">
    <location>
        <begin position="246"/>
        <end position="265"/>
    </location>
</feature>
<name>A0A1Y2C906_9FUNG</name>
<feature type="transmembrane region" description="Helical" evidence="1">
    <location>
        <begin position="518"/>
        <end position="535"/>
    </location>
</feature>
<gene>
    <name evidence="4" type="ORF">BCR33DRAFT_717703</name>
</gene>
<keyword evidence="1" id="KW-1133">Transmembrane helix</keyword>
<dbReference type="Pfam" id="PF14703">
    <property type="entry name" value="PHM7_cyt"/>
    <property type="match status" value="1"/>
</dbReference>
<dbReference type="OrthoDB" id="1076608at2759"/>
<evidence type="ECO:0000259" key="2">
    <source>
        <dbReference type="Pfam" id="PF02714"/>
    </source>
</evidence>
<evidence type="ECO:0000313" key="4">
    <source>
        <dbReference type="EMBL" id="ORY43510.1"/>
    </source>
</evidence>
<protein>
    <submittedName>
        <fullName evidence="4">DUF221-domain-containing protein</fullName>
    </submittedName>
</protein>
<reference evidence="4 5" key="1">
    <citation type="submission" date="2016-07" db="EMBL/GenBank/DDBJ databases">
        <title>Pervasive Adenine N6-methylation of Active Genes in Fungi.</title>
        <authorList>
            <consortium name="DOE Joint Genome Institute"/>
            <person name="Mondo S.J."/>
            <person name="Dannebaum R.O."/>
            <person name="Kuo R.C."/>
            <person name="Labutti K."/>
            <person name="Haridas S."/>
            <person name="Kuo A."/>
            <person name="Salamov A."/>
            <person name="Ahrendt S.R."/>
            <person name="Lipzen A."/>
            <person name="Sullivan W."/>
            <person name="Andreopoulos W.B."/>
            <person name="Clum A."/>
            <person name="Lindquist E."/>
            <person name="Daum C."/>
            <person name="Ramamoorthy G.K."/>
            <person name="Gryganskyi A."/>
            <person name="Culley D."/>
            <person name="Magnuson J.K."/>
            <person name="James T.Y."/>
            <person name="O'Malley M.A."/>
            <person name="Stajich J.E."/>
            <person name="Spatafora J.W."/>
            <person name="Visel A."/>
            <person name="Grigoriev I.V."/>
        </authorList>
    </citation>
    <scope>NUCLEOTIDE SEQUENCE [LARGE SCALE GENOMIC DNA]</scope>
    <source>
        <strain evidence="4 5">JEL800</strain>
    </source>
</reference>
<organism evidence="4 5">
    <name type="scientific">Rhizoclosmatium globosum</name>
    <dbReference type="NCBI Taxonomy" id="329046"/>
    <lineage>
        <taxon>Eukaryota</taxon>
        <taxon>Fungi</taxon>
        <taxon>Fungi incertae sedis</taxon>
        <taxon>Chytridiomycota</taxon>
        <taxon>Chytridiomycota incertae sedis</taxon>
        <taxon>Chytridiomycetes</taxon>
        <taxon>Chytridiales</taxon>
        <taxon>Chytriomycetaceae</taxon>
        <taxon>Rhizoclosmatium</taxon>
    </lineage>
</organism>
<dbReference type="InterPro" id="IPR003864">
    <property type="entry name" value="CSC1/OSCA1-like_7TM"/>
</dbReference>
<keyword evidence="1" id="KW-0472">Membrane</keyword>
<feature type="transmembrane region" description="Helical" evidence="1">
    <location>
        <begin position="335"/>
        <end position="354"/>
    </location>
</feature>
<dbReference type="EMBL" id="MCGO01000025">
    <property type="protein sequence ID" value="ORY43510.1"/>
    <property type="molecule type" value="Genomic_DNA"/>
</dbReference>
<dbReference type="GO" id="GO:0005227">
    <property type="term" value="F:calcium-activated cation channel activity"/>
    <property type="evidence" value="ECO:0007669"/>
    <property type="project" value="InterPro"/>
</dbReference>
<dbReference type="Pfam" id="PF02714">
    <property type="entry name" value="RSN1_7TM"/>
    <property type="match status" value="1"/>
</dbReference>
<feature type="transmembrane region" description="Helical" evidence="1">
    <location>
        <begin position="493"/>
        <end position="512"/>
    </location>
</feature>
<keyword evidence="5" id="KW-1185">Reference proteome</keyword>
<feature type="transmembrane region" description="Helical" evidence="1">
    <location>
        <begin position="446"/>
        <end position="472"/>
    </location>
</feature>
<feature type="transmembrane region" description="Helical" evidence="1">
    <location>
        <begin position="12"/>
        <end position="32"/>
    </location>
</feature>
<proteinExistence type="predicted"/>
<dbReference type="PANTHER" id="PTHR13018">
    <property type="entry name" value="PROBABLE MEMBRANE PROTEIN DUF221-RELATED"/>
    <property type="match status" value="1"/>
</dbReference>
<evidence type="ECO:0000259" key="3">
    <source>
        <dbReference type="Pfam" id="PF14703"/>
    </source>
</evidence>
<dbReference type="AlphaFoldDB" id="A0A1Y2C906"/>
<dbReference type="InterPro" id="IPR045122">
    <property type="entry name" value="Csc1-like"/>
</dbReference>
<comment type="caution">
    <text evidence="4">The sequence shown here is derived from an EMBL/GenBank/DDBJ whole genome shotgun (WGS) entry which is preliminary data.</text>
</comment>
<dbReference type="STRING" id="329046.A0A1Y2C906"/>
<feature type="transmembrane region" description="Helical" evidence="1">
    <location>
        <begin position="299"/>
        <end position="323"/>
    </location>
</feature>
<accession>A0A1Y2C906</accession>
<dbReference type="GO" id="GO:0005886">
    <property type="term" value="C:plasma membrane"/>
    <property type="evidence" value="ECO:0007669"/>
    <property type="project" value="TreeGrafter"/>
</dbReference>
<sequence length="680" mass="76126">MGNVKDQRVLWVHFAFTVYVVVVTLYAVFRLVGMSARLRQNFLAVPPGGDVYLAARTVMVRDVPVEWRNQSTMKQVFGKVCPGGPDGVEKVFVGRQVPFSVLVKALDVKRARRKLEDAVTRFFSKTVRRKSRGDGDVVERILVREKGLFGGRKVDAVQLCLEQYCKLQGEVKKLWEEQREMEIDSTVFVVFKEPFMAQVASLVTLHDAPAVASERICCVDSGDDVVWENCNVNYFARQWRGVVTKAGLVALILFWASMVASISTLTNLNNIAQSSQQVANFLRDHADLAKMIGGILPPAIIALLIQCIPPLLRFLIIVAGSPLKSKTEQEVYTQFFWFQICNVVIINIVGVSLLTSFDSLKQNPSSVMDTLAKSIPKSASFFIQYLLVIGLIRPSVEVVQVLPLLINPIYLWLFGKTPRTIFHAKQAPEWQYGPALAFHDVTITIGLVYCVIAPLVTVFVTLYFCLYTFVYLYMMQHVYVLKSQTGGRFLFSAANHMFVGLFVMEFMVFALFSLNQNITISSLMLLIVMMTVWAYSRARQFTSVIDTIPVQSVMELEARTFGRRKSEGKPTMYSKLINLFFPGLVIPLDHVEVGLMRGSEGDGHRIPENAFLHPAVGLDLLNVWIPHCGDDEVTRNMIEEIVEGSMACISPDRVVTTGATMDGKGNVVLADGLNEVMVKL</sequence>
<feature type="domain" description="CSC1/OSCA1-like 7TM region" evidence="2">
    <location>
        <begin position="242"/>
        <end position="512"/>
    </location>
</feature>
<dbReference type="Proteomes" id="UP000193642">
    <property type="component" value="Unassembled WGS sequence"/>
</dbReference>
<evidence type="ECO:0000256" key="1">
    <source>
        <dbReference type="SAM" id="Phobius"/>
    </source>
</evidence>
<dbReference type="InterPro" id="IPR027815">
    <property type="entry name" value="CSC1/OSCA1-like_cyt"/>
</dbReference>
<feature type="domain" description="CSC1/OSCA1-like cytosolic" evidence="3">
    <location>
        <begin position="55"/>
        <end position="229"/>
    </location>
</feature>
<keyword evidence="1" id="KW-0812">Transmembrane</keyword>
<dbReference type="PANTHER" id="PTHR13018:SF139">
    <property type="entry name" value="PHOSPHATE METABOLISM PROTEIN 7"/>
    <property type="match status" value="1"/>
</dbReference>
<evidence type="ECO:0000313" key="5">
    <source>
        <dbReference type="Proteomes" id="UP000193642"/>
    </source>
</evidence>